<organism evidence="8">
    <name type="scientific">Gordonia amarae</name>
    <dbReference type="NCBI Taxonomy" id="36821"/>
    <lineage>
        <taxon>Bacteria</taxon>
        <taxon>Bacillati</taxon>
        <taxon>Actinomycetota</taxon>
        <taxon>Actinomycetes</taxon>
        <taxon>Mycobacteriales</taxon>
        <taxon>Gordoniaceae</taxon>
        <taxon>Gordonia</taxon>
    </lineage>
</organism>
<dbReference type="InterPro" id="IPR015879">
    <property type="entry name" value="Ring_hydroxy_dOase_asu_C_dom"/>
</dbReference>
<keyword evidence="7" id="KW-0520">NAD</keyword>
<accession>A0A857KIY6</accession>
<keyword evidence="6" id="KW-0411">Iron-sulfur</keyword>
<dbReference type="PROSITE" id="PS51296">
    <property type="entry name" value="RIESKE"/>
    <property type="match status" value="1"/>
</dbReference>
<evidence type="ECO:0000256" key="4">
    <source>
        <dbReference type="ARBA" id="ARBA00023002"/>
    </source>
</evidence>
<name>A0A857KIY6_9ACTN</name>
<reference evidence="8" key="1">
    <citation type="journal article" date="2021" name="Nat. Microbiol.">
        <title>Cocultivation of an ultrasmall environmental parasitic bacterium with lytic ability against bacteria associated with wastewater foams.</title>
        <authorList>
            <person name="Batinovic S."/>
            <person name="Rose J.J.A."/>
            <person name="Ratcliffe J."/>
            <person name="Seviour R.J."/>
            <person name="Petrovski S."/>
        </authorList>
    </citation>
    <scope>NUCLEOTIDE SEQUENCE</scope>
    <source>
        <strain evidence="8">CON44</strain>
    </source>
</reference>
<dbReference type="GO" id="GO:0005506">
    <property type="term" value="F:iron ion binding"/>
    <property type="evidence" value="ECO:0007669"/>
    <property type="project" value="InterPro"/>
</dbReference>
<dbReference type="PRINTS" id="PR00090">
    <property type="entry name" value="RNGDIOXGNASE"/>
</dbReference>
<evidence type="ECO:0000256" key="5">
    <source>
        <dbReference type="ARBA" id="ARBA00023004"/>
    </source>
</evidence>
<dbReference type="SUPFAM" id="SSF55961">
    <property type="entry name" value="Bet v1-like"/>
    <property type="match status" value="1"/>
</dbReference>
<dbReference type="Gene3D" id="3.90.380.10">
    <property type="entry name" value="Naphthalene 1,2-dioxygenase Alpha Subunit, Chain A, domain 1"/>
    <property type="match status" value="1"/>
</dbReference>
<dbReference type="PROSITE" id="PS00570">
    <property type="entry name" value="RING_HYDROXYL_ALPHA"/>
    <property type="match status" value="1"/>
</dbReference>
<dbReference type="CDD" id="cd08884">
    <property type="entry name" value="RHO_alpha_C_GbcA-like"/>
    <property type="match status" value="1"/>
</dbReference>
<proteinExistence type="predicted"/>
<comment type="cofactor">
    <cofactor evidence="1">
        <name>Fe cation</name>
        <dbReference type="ChEBI" id="CHEBI:24875"/>
    </cofactor>
</comment>
<keyword evidence="5" id="KW-0408">Iron</keyword>
<evidence type="ECO:0000313" key="8">
    <source>
        <dbReference type="EMBL" id="QHN38293.1"/>
    </source>
</evidence>
<evidence type="ECO:0000256" key="2">
    <source>
        <dbReference type="ARBA" id="ARBA00022714"/>
    </source>
</evidence>
<dbReference type="PANTHER" id="PTHR43756:SF5">
    <property type="entry name" value="CHOLINE MONOOXYGENASE, CHLOROPLASTIC"/>
    <property type="match status" value="1"/>
</dbReference>
<dbReference type="GO" id="GO:0016705">
    <property type="term" value="F:oxidoreductase activity, acting on paired donors, with incorporation or reduction of molecular oxygen"/>
    <property type="evidence" value="ECO:0007669"/>
    <property type="project" value="UniProtKB-ARBA"/>
</dbReference>
<dbReference type="RefSeq" id="WP_005191839.1">
    <property type="nucleotide sequence ID" value="NZ_CP045804.1"/>
</dbReference>
<dbReference type="PANTHER" id="PTHR43756">
    <property type="entry name" value="CHOLINE MONOOXYGENASE, CHLOROPLASTIC"/>
    <property type="match status" value="1"/>
</dbReference>
<dbReference type="InterPro" id="IPR001663">
    <property type="entry name" value="Rng_hydr_dOase-A"/>
</dbReference>
<dbReference type="CDD" id="cd03469">
    <property type="entry name" value="Rieske_RO_Alpha_N"/>
    <property type="match status" value="1"/>
</dbReference>
<sequence>MLAPLRPDHRELLAARETGRSLPAPFYVSPEWFQHDVDEVFSKQWLFVAAEAEIPEPGDFVTVNFGTQSVIVIRADDNTVRAHHNVCRHRGARLITEPRGATGTIVCTYHSWTYDADGHLTYADAQDSGFDRKCFTLRSVHVRTIAGLVFICLADEAPTDIDEVAEIVEPYLAPHNLAQAKVAKQTDIVENGNWKLTMENNRECYHCNGHPELLNVFFPIWGYSSTDTVPDRLAPVFNRYRISTAELTEVWDRYGLPHRNIFQLDTRPTGFHIEREAMDLAGESFTLDGSLACAKLLTDDLPERKLGRVSMHLQPNMWLHITSDHGLLFSVIPIAPDKTLVRTTWLVHRDAVEGVDYDLNRLTNVWEITNQQDADFVALAHQGISSPAYLPGPYGPSEVLVEAFVNWYITTLRTNMGVAAAEPGTAPMDMGSHMAGKAAAS</sequence>
<dbReference type="Pfam" id="PF00848">
    <property type="entry name" value="Ring_hydroxyl_A"/>
    <property type="match status" value="1"/>
</dbReference>
<dbReference type="EMBL" id="CP045810">
    <property type="protein sequence ID" value="QHN38293.1"/>
    <property type="molecule type" value="Genomic_DNA"/>
</dbReference>
<dbReference type="InterPro" id="IPR015881">
    <property type="entry name" value="ARHD_Rieske_2Fe_2S"/>
</dbReference>
<evidence type="ECO:0000256" key="6">
    <source>
        <dbReference type="ARBA" id="ARBA00023014"/>
    </source>
</evidence>
<dbReference type="Pfam" id="PF00355">
    <property type="entry name" value="Rieske"/>
    <property type="match status" value="1"/>
</dbReference>
<dbReference type="InterPro" id="IPR017941">
    <property type="entry name" value="Rieske_2Fe-2S"/>
</dbReference>
<dbReference type="AlphaFoldDB" id="A0A857KIY6"/>
<dbReference type="GO" id="GO:0004497">
    <property type="term" value="F:monooxygenase activity"/>
    <property type="evidence" value="ECO:0007669"/>
    <property type="project" value="UniProtKB-ARBA"/>
</dbReference>
<evidence type="ECO:0000256" key="1">
    <source>
        <dbReference type="ARBA" id="ARBA00001962"/>
    </source>
</evidence>
<keyword evidence="4" id="KW-0560">Oxidoreductase</keyword>
<evidence type="ECO:0000256" key="7">
    <source>
        <dbReference type="ARBA" id="ARBA00023027"/>
    </source>
</evidence>
<dbReference type="Gene3D" id="2.102.10.10">
    <property type="entry name" value="Rieske [2Fe-2S] iron-sulphur domain"/>
    <property type="match status" value="1"/>
</dbReference>
<protein>
    <submittedName>
        <fullName evidence="8">Rieske 2Fe-2S domain-containing protein</fullName>
    </submittedName>
</protein>
<keyword evidence="3" id="KW-0479">Metal-binding</keyword>
<evidence type="ECO:0000256" key="3">
    <source>
        <dbReference type="ARBA" id="ARBA00022723"/>
    </source>
</evidence>
<dbReference type="SUPFAM" id="SSF50022">
    <property type="entry name" value="ISP domain"/>
    <property type="match status" value="1"/>
</dbReference>
<dbReference type="InterPro" id="IPR036922">
    <property type="entry name" value="Rieske_2Fe-2S_sf"/>
</dbReference>
<gene>
    <name evidence="8" type="ORF">GII30_03065</name>
</gene>
<keyword evidence="2" id="KW-0001">2Fe-2S</keyword>
<dbReference type="GO" id="GO:0051537">
    <property type="term" value="F:2 iron, 2 sulfur cluster binding"/>
    <property type="evidence" value="ECO:0007669"/>
    <property type="project" value="UniProtKB-KW"/>
</dbReference>